<dbReference type="EMBL" id="JRES01000423">
    <property type="protein sequence ID" value="KNC31406.1"/>
    <property type="molecule type" value="Genomic_DNA"/>
</dbReference>
<name>A0A0L0CGP6_LUCCU</name>
<reference evidence="1 2" key="1">
    <citation type="journal article" date="2015" name="Nat. Commun.">
        <title>Lucilia cuprina genome unlocks parasitic fly biology to underpin future interventions.</title>
        <authorList>
            <person name="Anstead C.A."/>
            <person name="Korhonen P.K."/>
            <person name="Young N.D."/>
            <person name="Hall R.S."/>
            <person name="Jex A.R."/>
            <person name="Murali S.C."/>
            <person name="Hughes D.S."/>
            <person name="Lee S.F."/>
            <person name="Perry T."/>
            <person name="Stroehlein A.J."/>
            <person name="Ansell B.R."/>
            <person name="Breugelmans B."/>
            <person name="Hofmann A."/>
            <person name="Qu J."/>
            <person name="Dugan S."/>
            <person name="Lee S.L."/>
            <person name="Chao H."/>
            <person name="Dinh H."/>
            <person name="Han Y."/>
            <person name="Doddapaneni H.V."/>
            <person name="Worley K.C."/>
            <person name="Muzny D.M."/>
            <person name="Ioannidis P."/>
            <person name="Waterhouse R.M."/>
            <person name="Zdobnov E.M."/>
            <person name="James P.J."/>
            <person name="Bagnall N.H."/>
            <person name="Kotze A.C."/>
            <person name="Gibbs R.A."/>
            <person name="Richards S."/>
            <person name="Batterham P."/>
            <person name="Gasser R.B."/>
        </authorList>
    </citation>
    <scope>NUCLEOTIDE SEQUENCE [LARGE SCALE GENOMIC DNA]</scope>
    <source>
        <strain evidence="1 2">LS</strain>
        <tissue evidence="1">Full body</tissue>
    </source>
</reference>
<evidence type="ECO:0000313" key="1">
    <source>
        <dbReference type="EMBL" id="KNC31406.1"/>
    </source>
</evidence>
<evidence type="ECO:0000313" key="2">
    <source>
        <dbReference type="Proteomes" id="UP000037069"/>
    </source>
</evidence>
<accession>A0A0L0CGP6</accession>
<dbReference type="Proteomes" id="UP000037069">
    <property type="component" value="Unassembled WGS sequence"/>
</dbReference>
<comment type="caution">
    <text evidence="1">The sequence shown here is derived from an EMBL/GenBank/DDBJ whole genome shotgun (WGS) entry which is preliminary data.</text>
</comment>
<organism evidence="1 2">
    <name type="scientific">Lucilia cuprina</name>
    <name type="common">Green bottle fly</name>
    <name type="synonym">Australian sheep blowfly</name>
    <dbReference type="NCBI Taxonomy" id="7375"/>
    <lineage>
        <taxon>Eukaryota</taxon>
        <taxon>Metazoa</taxon>
        <taxon>Ecdysozoa</taxon>
        <taxon>Arthropoda</taxon>
        <taxon>Hexapoda</taxon>
        <taxon>Insecta</taxon>
        <taxon>Pterygota</taxon>
        <taxon>Neoptera</taxon>
        <taxon>Endopterygota</taxon>
        <taxon>Diptera</taxon>
        <taxon>Brachycera</taxon>
        <taxon>Muscomorpha</taxon>
        <taxon>Oestroidea</taxon>
        <taxon>Calliphoridae</taxon>
        <taxon>Luciliinae</taxon>
        <taxon>Lucilia</taxon>
    </lineage>
</organism>
<proteinExistence type="predicted"/>
<sequence length="220" mass="22292">MVWAAGVGERIDWARLTRFLVSSSLGVKVSESELEDSPGVMRRMVPSLLTFNLGSLCKGTGGGGAGFKNSTSGTVGAGLVGDIVSVEFSNTGMEIIGRAVEPGFGGGKAGPGAVLGAIGTAGAFLVKVPFNLTSLGLRGGGGAALCGTCIELSCKATFGPVKLLVGEVASFRGLKVKPLNLPYKPPLPTLSFESLGDFNKAEFISSVLLGVDLGKPLACI</sequence>
<gene>
    <name evidence="1" type="ORF">FF38_03875</name>
</gene>
<dbReference type="AlphaFoldDB" id="A0A0L0CGP6"/>
<protein>
    <submittedName>
        <fullName evidence="1">Uncharacterized protein</fullName>
    </submittedName>
</protein>
<keyword evidence="2" id="KW-1185">Reference proteome</keyword>